<keyword evidence="6" id="KW-0997">Cell inner membrane</keyword>
<gene>
    <name evidence="14" type="ORF">BN873_270004</name>
</gene>
<evidence type="ECO:0000256" key="2">
    <source>
        <dbReference type="ARBA" id="ARBA00005001"/>
    </source>
</evidence>
<feature type="domain" description="Glycosyltransferase 2-like" evidence="13">
    <location>
        <begin position="201"/>
        <end position="396"/>
    </location>
</feature>
<comment type="subcellular location">
    <subcellularLocation>
        <location evidence="1">Cell inner membrane</location>
        <topology evidence="1">Multi-pass membrane protein</topology>
    </subcellularLocation>
</comment>
<dbReference type="RefSeq" id="WP_048672142.1">
    <property type="nucleotide sequence ID" value="NZ_CBTJ020000033.1"/>
</dbReference>
<keyword evidence="5" id="KW-1003">Cell membrane</keyword>
<dbReference type="InterPro" id="IPR001173">
    <property type="entry name" value="Glyco_trans_2-like"/>
</dbReference>
<evidence type="ECO:0000256" key="8">
    <source>
        <dbReference type="ARBA" id="ARBA00022679"/>
    </source>
</evidence>
<dbReference type="AlphaFoldDB" id="W6MCT4"/>
<accession>W6MCT4</accession>
<feature type="transmembrane region" description="Helical" evidence="12">
    <location>
        <begin position="542"/>
        <end position="565"/>
    </location>
</feature>
<organism evidence="14 15">
    <name type="scientific">Candidatus Competibacter denitrificans Run_A_D11</name>
    <dbReference type="NCBI Taxonomy" id="1400863"/>
    <lineage>
        <taxon>Bacteria</taxon>
        <taxon>Pseudomonadati</taxon>
        <taxon>Pseudomonadota</taxon>
        <taxon>Gammaproteobacteria</taxon>
        <taxon>Candidatus Competibacteraceae</taxon>
        <taxon>Candidatus Competibacter</taxon>
    </lineage>
</organism>
<dbReference type="STRING" id="1400863.BN873_270004"/>
<feature type="transmembrane region" description="Helical" evidence="12">
    <location>
        <begin position="20"/>
        <end position="40"/>
    </location>
</feature>
<evidence type="ECO:0000256" key="6">
    <source>
        <dbReference type="ARBA" id="ARBA00022519"/>
    </source>
</evidence>
<evidence type="ECO:0000313" key="15">
    <source>
        <dbReference type="Proteomes" id="UP000035760"/>
    </source>
</evidence>
<feature type="transmembrane region" description="Helical" evidence="12">
    <location>
        <begin position="372"/>
        <end position="398"/>
    </location>
</feature>
<evidence type="ECO:0000256" key="1">
    <source>
        <dbReference type="ARBA" id="ARBA00004429"/>
    </source>
</evidence>
<keyword evidence="7" id="KW-0328">Glycosyltransferase</keyword>
<dbReference type="Pfam" id="PF13632">
    <property type="entry name" value="Glyco_trans_2_3"/>
    <property type="match status" value="1"/>
</dbReference>
<evidence type="ECO:0000256" key="10">
    <source>
        <dbReference type="ARBA" id="ARBA00022989"/>
    </source>
</evidence>
<dbReference type="PANTHER" id="PTHR43867">
    <property type="entry name" value="CELLULOSE SYNTHASE CATALYTIC SUBUNIT A [UDP-FORMING]"/>
    <property type="match status" value="1"/>
</dbReference>
<evidence type="ECO:0000256" key="12">
    <source>
        <dbReference type="SAM" id="Phobius"/>
    </source>
</evidence>
<keyword evidence="8 14" id="KW-0808">Transferase</keyword>
<keyword evidence="10 12" id="KW-1133">Transmembrane helix</keyword>
<reference evidence="14" key="2">
    <citation type="submission" date="2014-03" db="EMBL/GenBank/DDBJ databases">
        <title>Candidatus Competibacter-lineage genomes retrieved from metagenomes reveal functional metabolic diversity.</title>
        <authorList>
            <person name="McIlroy S.J."/>
            <person name="Albertsen M."/>
            <person name="Andresen E.K."/>
            <person name="Saunders A.M."/>
            <person name="Kristiansen R."/>
            <person name="Stokholm-Bjerregaard M."/>
            <person name="Nielsen K.L."/>
            <person name="Nielsen P.H."/>
        </authorList>
    </citation>
    <scope>NUCLEOTIDE SEQUENCE</scope>
    <source>
        <strain evidence="14">Run_A_D11</strain>
    </source>
</reference>
<comment type="similarity">
    <text evidence="3">Belongs to the glycosyltransferase 2 family. OpgH subfamily.</text>
</comment>
<evidence type="ECO:0000256" key="5">
    <source>
        <dbReference type="ARBA" id="ARBA00022475"/>
    </source>
</evidence>
<dbReference type="Proteomes" id="UP000035760">
    <property type="component" value="Unassembled WGS sequence"/>
</dbReference>
<feature type="transmembrane region" description="Helical" evidence="12">
    <location>
        <begin position="52"/>
        <end position="78"/>
    </location>
</feature>
<sequence length="692" mass="78006">MANSVQTPEPIGHALRQAGFFALVILSTLIALGLLVSVFHTDGLSPIELLLLLLYAILFSWICISFWSALMGFFILLFGRDRWAISRQPGTSPDPTAPPPRTAILMPIYNEDSQRVFAGLRATHQSLVDTGQSDGFDFFILSDTRDPDVWVEEELRWQDMVRALDGKGRIFYRNRPENTSRKTGNLEDFCTRWGGHYRYMIVLDADSIMKGSTLVEMVRLMENHPGVALIQTPPVPVNRESLFARILQFAGGIYGRMFTAGLNYWQLGESNYWGHNAIIRIQPFLDHCGLPKLSGREPFGGEILSHDFVEAALLRRAGWEVWLAYDLDGSYEEIPPTLIDYAKRDRRWCQGNMQHLRLAVSRGLNGISRLHFIMGVMSYAASPLWLLFLVATGVDAYLQTQQELVYFFGQNWMPVWPVSFAVEMTTVLLVTLTMLFLPKLLALLLLLKDAKLLRAYGGLAAATWSVILETVFSVLTAPVLMLFQTKFVLAILMRRAVGWPPQQRGDHMTSFKEAALAHGGHTLIGIVTGVLSYWYVPAFFWWFTPVLVGLILSIPVSMLSSSIALGRQARELGLFLTPEETEPPAVLRYLAENLEDDEPVLPVLRDQPRSRFVQALTDPYVNALHLSLLPEREPPGKRRRHYLEGLIHHLEEEGPDSMSAAQKRDLIADPESLQRLHALFWSRPPADAGALP</sequence>
<dbReference type="NCBIfam" id="NF003958">
    <property type="entry name" value="PRK05454.2-1"/>
    <property type="match status" value="1"/>
</dbReference>
<dbReference type="EMBL" id="CBTJ020000033">
    <property type="protein sequence ID" value="CDI02208.1"/>
    <property type="molecule type" value="Genomic_DNA"/>
</dbReference>
<evidence type="ECO:0000256" key="7">
    <source>
        <dbReference type="ARBA" id="ARBA00022676"/>
    </source>
</evidence>
<evidence type="ECO:0000256" key="3">
    <source>
        <dbReference type="ARBA" id="ARBA00009337"/>
    </source>
</evidence>
<protein>
    <recommendedName>
        <fullName evidence="4">Glucans biosynthesis glucosyltransferase H</fullName>
    </recommendedName>
</protein>
<keyword evidence="11 12" id="KW-0472">Membrane</keyword>
<keyword evidence="9 12" id="KW-0812">Transmembrane</keyword>
<comment type="caution">
    <text evidence="14">The sequence shown here is derived from an EMBL/GenBank/DDBJ whole genome shotgun (WGS) entry which is preliminary data.</text>
</comment>
<reference evidence="14" key="1">
    <citation type="submission" date="2013-07" db="EMBL/GenBank/DDBJ databases">
        <authorList>
            <person name="McIlroy S."/>
        </authorList>
    </citation>
    <scope>NUCLEOTIDE SEQUENCE [LARGE SCALE GENOMIC DNA]</scope>
    <source>
        <strain evidence="14">Run_A_D11</strain>
    </source>
</reference>
<dbReference type="CDD" id="cd04191">
    <property type="entry name" value="Glucan_BSP_MdoH"/>
    <property type="match status" value="1"/>
</dbReference>
<evidence type="ECO:0000256" key="4">
    <source>
        <dbReference type="ARBA" id="ARBA00020585"/>
    </source>
</evidence>
<dbReference type="InterPro" id="IPR029044">
    <property type="entry name" value="Nucleotide-diphossugar_trans"/>
</dbReference>
<dbReference type="PANTHER" id="PTHR43867:SF5">
    <property type="entry name" value="GLUCANS BIOSYNTHESIS GLUCOSYLTRANSFERASE H"/>
    <property type="match status" value="1"/>
</dbReference>
<evidence type="ECO:0000256" key="9">
    <source>
        <dbReference type="ARBA" id="ARBA00022692"/>
    </source>
</evidence>
<evidence type="ECO:0000313" key="14">
    <source>
        <dbReference type="EMBL" id="CDI02208.1"/>
    </source>
</evidence>
<dbReference type="GO" id="GO:0016758">
    <property type="term" value="F:hexosyltransferase activity"/>
    <property type="evidence" value="ECO:0007669"/>
    <property type="project" value="TreeGrafter"/>
</dbReference>
<feature type="transmembrane region" description="Helical" evidence="12">
    <location>
        <begin position="514"/>
        <end position="536"/>
    </location>
</feature>
<proteinExistence type="inferred from homology"/>
<keyword evidence="15" id="KW-1185">Reference proteome</keyword>
<dbReference type="GO" id="GO:0005886">
    <property type="term" value="C:plasma membrane"/>
    <property type="evidence" value="ECO:0007669"/>
    <property type="project" value="UniProtKB-SubCell"/>
</dbReference>
<evidence type="ECO:0000259" key="13">
    <source>
        <dbReference type="Pfam" id="PF13632"/>
    </source>
</evidence>
<name>W6MCT4_9GAMM</name>
<dbReference type="InterPro" id="IPR050321">
    <property type="entry name" value="Glycosyltr_2/OpgH_subfam"/>
</dbReference>
<dbReference type="Gene3D" id="3.90.550.10">
    <property type="entry name" value="Spore Coat Polysaccharide Biosynthesis Protein SpsA, Chain A"/>
    <property type="match status" value="1"/>
</dbReference>
<feature type="transmembrane region" description="Helical" evidence="12">
    <location>
        <begin position="418"/>
        <end position="445"/>
    </location>
</feature>
<comment type="pathway">
    <text evidence="2">Glycan metabolism; osmoregulated periplasmic glucan (OPG) biosynthesis.</text>
</comment>
<dbReference type="OrthoDB" id="9775281at2"/>
<dbReference type="NCBIfam" id="NF003962">
    <property type="entry name" value="PRK05454.2-5"/>
    <property type="match status" value="1"/>
</dbReference>
<dbReference type="SUPFAM" id="SSF53448">
    <property type="entry name" value="Nucleotide-diphospho-sugar transferases"/>
    <property type="match status" value="1"/>
</dbReference>
<evidence type="ECO:0000256" key="11">
    <source>
        <dbReference type="ARBA" id="ARBA00023136"/>
    </source>
</evidence>